<keyword evidence="1" id="KW-0812">Transmembrane</keyword>
<dbReference type="AlphaFoldDB" id="C9ZI83"/>
<evidence type="ECO:0008006" key="5">
    <source>
        <dbReference type="Google" id="ProtNLM"/>
    </source>
</evidence>
<evidence type="ECO:0000256" key="2">
    <source>
        <dbReference type="SAM" id="SignalP"/>
    </source>
</evidence>
<evidence type="ECO:0000313" key="3">
    <source>
        <dbReference type="EMBL" id="CBH08875.1"/>
    </source>
</evidence>
<evidence type="ECO:0000313" key="4">
    <source>
        <dbReference type="Proteomes" id="UP000002316"/>
    </source>
</evidence>
<gene>
    <name evidence="3" type="ORF">TbgDal_I660</name>
</gene>
<proteinExistence type="predicted"/>
<dbReference type="Proteomes" id="UP000002316">
    <property type="component" value="Chromosome 1"/>
</dbReference>
<feature type="transmembrane region" description="Helical" evidence="1">
    <location>
        <begin position="43"/>
        <end position="65"/>
    </location>
</feature>
<keyword evidence="1" id="KW-1133">Transmembrane helix</keyword>
<name>C9ZI83_TRYB9</name>
<reference evidence="4" key="1">
    <citation type="journal article" date="2010" name="PLoS Negl. Trop. Dis.">
        <title>The genome sequence of Trypanosoma brucei gambiense, causative agent of chronic human african trypanosomiasis.</title>
        <authorList>
            <person name="Jackson A.P."/>
            <person name="Sanders M."/>
            <person name="Berry A."/>
            <person name="McQuillan J."/>
            <person name="Aslett M.A."/>
            <person name="Quail M.A."/>
            <person name="Chukualim B."/>
            <person name="Capewell P."/>
            <person name="MacLeod A."/>
            <person name="Melville S.E."/>
            <person name="Gibson W."/>
            <person name="Barry J.D."/>
            <person name="Berriman M."/>
            <person name="Hertz-Fowler C."/>
        </authorList>
    </citation>
    <scope>NUCLEOTIDE SEQUENCE [LARGE SCALE GENOMIC DNA]</scope>
    <source>
        <strain evidence="4">MHOM/CI/86/DAL972</strain>
    </source>
</reference>
<dbReference type="GeneID" id="23858468"/>
<organism evidence="3 4">
    <name type="scientific">Trypanosoma brucei gambiense (strain MHOM/CI/86/DAL972)</name>
    <dbReference type="NCBI Taxonomy" id="679716"/>
    <lineage>
        <taxon>Eukaryota</taxon>
        <taxon>Discoba</taxon>
        <taxon>Euglenozoa</taxon>
        <taxon>Kinetoplastea</taxon>
        <taxon>Metakinetoplastina</taxon>
        <taxon>Trypanosomatida</taxon>
        <taxon>Trypanosomatidae</taxon>
        <taxon>Trypanosoma</taxon>
    </lineage>
</organism>
<feature type="signal peptide" evidence="2">
    <location>
        <begin position="1"/>
        <end position="20"/>
    </location>
</feature>
<sequence length="113" mass="13583">MFQPLCFFFTFFFFSSVVKFVCWTRGKNKVRYLSVRLFPSGFVFSHCHFLPCFHYCSCKHIIFYTHTKRKRKMEKRETKQKREAAATYSSVYPCAVPPPLNLNHLLHWRVNGM</sequence>
<keyword evidence="1" id="KW-0472">Membrane</keyword>
<evidence type="ECO:0000256" key="1">
    <source>
        <dbReference type="SAM" id="Phobius"/>
    </source>
</evidence>
<dbReference type="RefSeq" id="XP_011771316.1">
    <property type="nucleotide sequence ID" value="XM_011773014.1"/>
</dbReference>
<keyword evidence="2" id="KW-0732">Signal</keyword>
<dbReference type="EMBL" id="FN554964">
    <property type="protein sequence ID" value="CBH08875.1"/>
    <property type="molecule type" value="Genomic_DNA"/>
</dbReference>
<accession>C9ZI83</accession>
<dbReference type="KEGG" id="tbg:TbgDal_I660"/>
<protein>
    <recommendedName>
        <fullName evidence="5">T. brucei spp.-specific protein</fullName>
    </recommendedName>
</protein>
<feature type="chain" id="PRO_5003005317" description="T. brucei spp.-specific protein" evidence="2">
    <location>
        <begin position="21"/>
        <end position="113"/>
    </location>
</feature>